<reference evidence="7 10" key="1">
    <citation type="submission" date="2018-02" db="EMBL/GenBank/DDBJ databases">
        <title>Complete genome sequencing of Faecalibacterium prausnitzii strains isolated from the human gut.</title>
        <authorList>
            <person name="Fitzgerald B.C."/>
            <person name="Shkoporov A.N."/>
            <person name="Ross P.R."/>
            <person name="Hill C."/>
        </authorList>
    </citation>
    <scope>NUCLEOTIDE SEQUENCE [LARGE SCALE GENOMIC DNA]</scope>
    <source>
        <strain evidence="7 10">APC942/18-1</strain>
    </source>
</reference>
<evidence type="ECO:0000313" key="12">
    <source>
        <dbReference type="Proteomes" id="UP000406184"/>
    </source>
</evidence>
<name>A0A329THP5_9FIRM</name>
<reference evidence="8 11" key="2">
    <citation type="submission" date="2018-08" db="EMBL/GenBank/DDBJ databases">
        <title>A genome reference for cultivated species of the human gut microbiota.</title>
        <authorList>
            <person name="Zou Y."/>
            <person name="Xue W."/>
            <person name="Luo G."/>
        </authorList>
    </citation>
    <scope>NUCLEOTIDE SEQUENCE [LARGE SCALE GENOMIC DNA]</scope>
    <source>
        <strain evidence="8 11">AF32-8AC</strain>
    </source>
</reference>
<evidence type="ECO:0000313" key="8">
    <source>
        <dbReference type="EMBL" id="RGB93721.1"/>
    </source>
</evidence>
<reference evidence="6" key="4">
    <citation type="submission" date="2021-02" db="EMBL/GenBank/DDBJ databases">
        <title>Infant gut strain persistence is associated with maternal origin, phylogeny, and functional potential including surface adhesion and iron acquisition.</title>
        <authorList>
            <person name="Lou Y.C."/>
        </authorList>
    </citation>
    <scope>NUCLEOTIDE SEQUENCE</scope>
    <source>
        <strain evidence="6">L3_101_367G1_dasL3_101_367G1_metabat.metabat.26</strain>
    </source>
</reference>
<keyword evidence="4" id="KW-0472">Membrane</keyword>
<dbReference type="EMBL" id="PRLA01000011">
    <property type="protein sequence ID" value="RAW48016.1"/>
    <property type="molecule type" value="Genomic_DNA"/>
</dbReference>
<dbReference type="EMBL" id="CABHMY010000089">
    <property type="protein sequence ID" value="VUX02237.1"/>
    <property type="molecule type" value="Genomic_DNA"/>
</dbReference>
<evidence type="ECO:0000256" key="2">
    <source>
        <dbReference type="ARBA" id="ARBA00022692"/>
    </source>
</evidence>
<sequence>MTHHKISASTLARTAALALALTNQVLSAVGKPMLPIESAQLEQLISSGLTVAAALASWWNNNSFTPEAIEADDFMTRLKQQKR</sequence>
<evidence type="ECO:0000256" key="3">
    <source>
        <dbReference type="ARBA" id="ARBA00022989"/>
    </source>
</evidence>
<dbReference type="Pfam" id="PF04688">
    <property type="entry name" value="Holin_SPP1"/>
    <property type="match status" value="1"/>
</dbReference>
<keyword evidence="2" id="KW-0812">Transmembrane</keyword>
<evidence type="ECO:0000256" key="1">
    <source>
        <dbReference type="ARBA" id="ARBA00004370"/>
    </source>
</evidence>
<evidence type="ECO:0000256" key="4">
    <source>
        <dbReference type="ARBA" id="ARBA00023136"/>
    </source>
</evidence>
<dbReference type="RefSeq" id="WP_015564607.1">
    <property type="nucleotide sequence ID" value="NZ_CABHMY010000089.1"/>
</dbReference>
<evidence type="ECO:0000313" key="6">
    <source>
        <dbReference type="EMBL" id="MBS5687518.1"/>
    </source>
</evidence>
<evidence type="ECO:0000313" key="10">
    <source>
        <dbReference type="Proteomes" id="UP000250997"/>
    </source>
</evidence>
<dbReference type="EMBL" id="QVER01000001">
    <property type="protein sequence ID" value="RGB93721.1"/>
    <property type="molecule type" value="Genomic_DNA"/>
</dbReference>
<dbReference type="AlphaFoldDB" id="A0A329THP5"/>
<dbReference type="EMBL" id="JAGZAM010000009">
    <property type="protein sequence ID" value="MBS5687518.1"/>
    <property type="molecule type" value="Genomic_DNA"/>
</dbReference>
<comment type="subcellular location">
    <subcellularLocation>
        <location evidence="1">Membrane</location>
    </subcellularLocation>
</comment>
<proteinExistence type="predicted"/>
<keyword evidence="5" id="KW-0732">Signal</keyword>
<evidence type="ECO:0000313" key="11">
    <source>
        <dbReference type="Proteomes" id="UP000260991"/>
    </source>
</evidence>
<evidence type="ECO:0000256" key="5">
    <source>
        <dbReference type="SAM" id="SignalP"/>
    </source>
</evidence>
<evidence type="ECO:0000313" key="7">
    <source>
        <dbReference type="EMBL" id="RAW48016.1"/>
    </source>
</evidence>
<keyword evidence="3" id="KW-1133">Transmembrane helix</keyword>
<dbReference type="Proteomes" id="UP000260991">
    <property type="component" value="Unassembled WGS sequence"/>
</dbReference>
<accession>A0A329THP5</accession>
<feature type="signal peptide" evidence="5">
    <location>
        <begin position="1"/>
        <end position="27"/>
    </location>
</feature>
<dbReference type="Proteomes" id="UP000406184">
    <property type="component" value="Unassembled WGS sequence"/>
</dbReference>
<evidence type="ECO:0000313" key="9">
    <source>
        <dbReference type="EMBL" id="VUX02237.1"/>
    </source>
</evidence>
<dbReference type="InterPro" id="IPR006479">
    <property type="entry name" value="Holin"/>
</dbReference>
<feature type="chain" id="PRO_5043163796" evidence="5">
    <location>
        <begin position="28"/>
        <end position="83"/>
    </location>
</feature>
<reference evidence="9 12" key="3">
    <citation type="submission" date="2019-07" db="EMBL/GenBank/DDBJ databases">
        <authorList>
            <person name="Hibberd C M."/>
            <person name="Gehrig L. J."/>
            <person name="Chang H.-W."/>
            <person name="Venkatesh S."/>
        </authorList>
    </citation>
    <scope>NUCLEOTIDE SEQUENCE [LARGE SCALE GENOMIC DNA]</scope>
    <source>
        <strain evidence="9">Faecalibacterium_prausnitzii_JG_BgPS064</strain>
    </source>
</reference>
<dbReference type="Proteomes" id="UP000733372">
    <property type="component" value="Unassembled WGS sequence"/>
</dbReference>
<dbReference type="GO" id="GO:0016020">
    <property type="term" value="C:membrane"/>
    <property type="evidence" value="ECO:0007669"/>
    <property type="project" value="UniProtKB-SubCell"/>
</dbReference>
<protein>
    <submittedName>
        <fullName evidence="8 9">Holin</fullName>
    </submittedName>
    <submittedName>
        <fullName evidence="6">SPP1 phage holin family protein</fullName>
    </submittedName>
</protein>
<organism evidence="8 11">
    <name type="scientific">Faecalibacterium prausnitzii</name>
    <dbReference type="NCBI Taxonomy" id="853"/>
    <lineage>
        <taxon>Bacteria</taxon>
        <taxon>Bacillati</taxon>
        <taxon>Bacillota</taxon>
        <taxon>Clostridia</taxon>
        <taxon>Eubacteriales</taxon>
        <taxon>Oscillospiraceae</taxon>
        <taxon>Faecalibacterium</taxon>
    </lineage>
</organism>
<gene>
    <name evidence="7" type="ORF">C4N27_12260</name>
    <name evidence="8" type="ORF">DWZ46_00555</name>
    <name evidence="9" type="ORF">FPPS064S07_00281</name>
    <name evidence="6" type="ORF">KHW66_05610</name>
</gene>
<dbReference type="Proteomes" id="UP000250997">
    <property type="component" value="Unassembled WGS sequence"/>
</dbReference>
<keyword evidence="12" id="KW-1185">Reference proteome</keyword>